<comment type="caution">
    <text evidence="9">The sequence shown here is derived from an EMBL/GenBank/DDBJ whole genome shotgun (WGS) entry which is preliminary data.</text>
</comment>
<organism evidence="9 10">
    <name type="scientific">Clonostachys byssicola</name>
    <dbReference type="NCBI Taxonomy" id="160290"/>
    <lineage>
        <taxon>Eukaryota</taxon>
        <taxon>Fungi</taxon>
        <taxon>Dikarya</taxon>
        <taxon>Ascomycota</taxon>
        <taxon>Pezizomycotina</taxon>
        <taxon>Sordariomycetes</taxon>
        <taxon>Hypocreomycetidae</taxon>
        <taxon>Hypocreales</taxon>
        <taxon>Bionectriaceae</taxon>
        <taxon>Clonostachys</taxon>
    </lineage>
</organism>
<evidence type="ECO:0000256" key="7">
    <source>
        <dbReference type="SAM" id="SignalP"/>
    </source>
</evidence>
<evidence type="ECO:0000259" key="8">
    <source>
        <dbReference type="PROSITE" id="PS51212"/>
    </source>
</evidence>
<gene>
    <name evidence="9" type="ORF">CBYS24578_00006343</name>
</gene>
<dbReference type="Pfam" id="PF01822">
    <property type="entry name" value="WSC"/>
    <property type="match status" value="1"/>
</dbReference>
<dbReference type="PROSITE" id="PS51212">
    <property type="entry name" value="WSC"/>
    <property type="match status" value="1"/>
</dbReference>
<feature type="compositionally biased region" description="Low complexity" evidence="5">
    <location>
        <begin position="155"/>
        <end position="172"/>
    </location>
</feature>
<reference evidence="9 10" key="2">
    <citation type="submission" date="2021-10" db="EMBL/GenBank/DDBJ databases">
        <authorList>
            <person name="Piombo E."/>
        </authorList>
    </citation>
    <scope>NUCLEOTIDE SEQUENCE [LARGE SCALE GENOMIC DNA]</scope>
</reference>
<dbReference type="InterPro" id="IPR002889">
    <property type="entry name" value="WSC_carb-bd"/>
</dbReference>
<keyword evidence="7" id="KW-0732">Signal</keyword>
<protein>
    <recommendedName>
        <fullName evidence="8">WSC domain-containing protein</fullName>
    </recommendedName>
</protein>
<evidence type="ECO:0000256" key="3">
    <source>
        <dbReference type="ARBA" id="ARBA00022989"/>
    </source>
</evidence>
<name>A0A9N9UKS0_9HYPO</name>
<feature type="signal peptide" evidence="7">
    <location>
        <begin position="1"/>
        <end position="23"/>
    </location>
</feature>
<proteinExistence type="predicted"/>
<dbReference type="Proteomes" id="UP000754883">
    <property type="component" value="Unassembled WGS sequence"/>
</dbReference>
<keyword evidence="10" id="KW-1185">Reference proteome</keyword>
<dbReference type="PANTHER" id="PTHR15549">
    <property type="entry name" value="PAIRED IMMUNOGLOBULIN-LIKE TYPE 2 RECEPTOR"/>
    <property type="match status" value="1"/>
</dbReference>
<evidence type="ECO:0000313" key="9">
    <source>
        <dbReference type="EMBL" id="CAG9991547.1"/>
    </source>
</evidence>
<feature type="region of interest" description="Disordered" evidence="5">
    <location>
        <begin position="155"/>
        <end position="189"/>
    </location>
</feature>
<feature type="chain" id="PRO_5040133868" description="WSC domain-containing protein" evidence="7">
    <location>
        <begin position="24"/>
        <end position="289"/>
    </location>
</feature>
<evidence type="ECO:0000313" key="10">
    <source>
        <dbReference type="Proteomes" id="UP000754883"/>
    </source>
</evidence>
<dbReference type="OrthoDB" id="2019572at2759"/>
<dbReference type="Gene3D" id="1.20.5.510">
    <property type="entry name" value="Single helix bin"/>
    <property type="match status" value="1"/>
</dbReference>
<keyword evidence="2 6" id="KW-0812">Transmembrane</keyword>
<feature type="compositionally biased region" description="Polar residues" evidence="5">
    <location>
        <begin position="173"/>
        <end position="189"/>
    </location>
</feature>
<keyword evidence="3 6" id="KW-1133">Transmembrane helix</keyword>
<dbReference type="PANTHER" id="PTHR15549:SF27">
    <property type="entry name" value="CHITIN-BINDING TYPE-1 DOMAIN-CONTAINING PROTEIN"/>
    <property type="match status" value="1"/>
</dbReference>
<dbReference type="InterPro" id="IPR051694">
    <property type="entry name" value="Immunoregulatory_rcpt-like"/>
</dbReference>
<dbReference type="AlphaFoldDB" id="A0A9N9UKS0"/>
<dbReference type="GO" id="GO:0016020">
    <property type="term" value="C:membrane"/>
    <property type="evidence" value="ECO:0007669"/>
    <property type="project" value="UniProtKB-SubCell"/>
</dbReference>
<evidence type="ECO:0000256" key="4">
    <source>
        <dbReference type="ARBA" id="ARBA00023136"/>
    </source>
</evidence>
<dbReference type="EMBL" id="CABFNO020001479">
    <property type="protein sequence ID" value="CAG9991547.1"/>
    <property type="molecule type" value="Genomic_DNA"/>
</dbReference>
<comment type="subcellular location">
    <subcellularLocation>
        <location evidence="1">Membrane</location>
        <topology evidence="1">Single-pass membrane protein</topology>
    </subcellularLocation>
</comment>
<evidence type="ECO:0000256" key="5">
    <source>
        <dbReference type="SAM" id="MobiDB-lite"/>
    </source>
</evidence>
<keyword evidence="4 6" id="KW-0472">Membrane</keyword>
<reference evidence="10" key="1">
    <citation type="submission" date="2019-06" db="EMBL/GenBank/DDBJ databases">
        <authorList>
            <person name="Broberg M."/>
        </authorList>
    </citation>
    <scope>NUCLEOTIDE SEQUENCE [LARGE SCALE GENOMIC DNA]</scope>
</reference>
<evidence type="ECO:0000256" key="6">
    <source>
        <dbReference type="SAM" id="Phobius"/>
    </source>
</evidence>
<accession>A0A9N9UKS0</accession>
<feature type="domain" description="WSC" evidence="8">
    <location>
        <begin position="47"/>
        <end position="139"/>
    </location>
</feature>
<evidence type="ECO:0000256" key="2">
    <source>
        <dbReference type="ARBA" id="ARBA00022692"/>
    </source>
</evidence>
<sequence length="289" mass="29891">MKSTAAFVVFLTAVSQLMGTAVAASATAAASGTKPTQAPKENAILGTPKSQGCFKSYGNMTDSGLDETKVSSGGCREACQAKSWPVFAMGGGVQCKCGNQYPAKSDLTDDTACDYGCQAYPLEACGNLDATAWSVWNTGDKISIPYYEKAETSSSSSAPAATSTTASKPSSTGDPATTETSGSDDQKSGSSNLGAIIGGVVAGVVVICAIVGGLFFFMRRRRNSEIEEEYRRNAAVNAFISGSKPPGSSAGSISMTDSRLDPIKAHRLSDGSIADNEDYSRKILRVTNA</sequence>
<dbReference type="GO" id="GO:0071944">
    <property type="term" value="C:cell periphery"/>
    <property type="evidence" value="ECO:0007669"/>
    <property type="project" value="UniProtKB-ARBA"/>
</dbReference>
<feature type="transmembrane region" description="Helical" evidence="6">
    <location>
        <begin position="193"/>
        <end position="217"/>
    </location>
</feature>
<evidence type="ECO:0000256" key="1">
    <source>
        <dbReference type="ARBA" id="ARBA00004167"/>
    </source>
</evidence>